<dbReference type="PANTHER" id="PTHR23122">
    <property type="entry name" value="MEMBRANE-ASSOCIATED GUANYLATE KINASE MAGUK"/>
    <property type="match status" value="1"/>
</dbReference>
<name>A0A0C2G662_9BILA</name>
<organism evidence="2 3">
    <name type="scientific">Ancylostoma duodenale</name>
    <dbReference type="NCBI Taxonomy" id="51022"/>
    <lineage>
        <taxon>Eukaryota</taxon>
        <taxon>Metazoa</taxon>
        <taxon>Ecdysozoa</taxon>
        <taxon>Nematoda</taxon>
        <taxon>Chromadorea</taxon>
        <taxon>Rhabditida</taxon>
        <taxon>Rhabditina</taxon>
        <taxon>Rhabditomorpha</taxon>
        <taxon>Strongyloidea</taxon>
        <taxon>Ancylostomatidae</taxon>
        <taxon>Ancylostomatinae</taxon>
        <taxon>Ancylostoma</taxon>
    </lineage>
</organism>
<dbReference type="PROSITE" id="PS50052">
    <property type="entry name" value="GUANYLATE_KINASE_2"/>
    <property type="match status" value="1"/>
</dbReference>
<evidence type="ECO:0000313" key="2">
    <source>
        <dbReference type="EMBL" id="KIH52571.1"/>
    </source>
</evidence>
<evidence type="ECO:0000313" key="3">
    <source>
        <dbReference type="Proteomes" id="UP000054047"/>
    </source>
</evidence>
<dbReference type="SMART" id="SM00072">
    <property type="entry name" value="GuKc"/>
    <property type="match status" value="1"/>
</dbReference>
<dbReference type="InterPro" id="IPR027417">
    <property type="entry name" value="P-loop_NTPase"/>
</dbReference>
<dbReference type="CDD" id="cd00071">
    <property type="entry name" value="GMPK"/>
    <property type="match status" value="1"/>
</dbReference>
<dbReference type="Gene3D" id="3.40.50.300">
    <property type="entry name" value="P-loop containing nucleotide triphosphate hydrolases"/>
    <property type="match status" value="1"/>
</dbReference>
<keyword evidence="2" id="KW-0418">Kinase</keyword>
<dbReference type="OrthoDB" id="439127at2759"/>
<dbReference type="InterPro" id="IPR008144">
    <property type="entry name" value="Guanylate_kin-like_dom"/>
</dbReference>
<accession>A0A0C2G662</accession>
<keyword evidence="2" id="KW-0808">Transferase</keyword>
<sequence length="262" mass="29664">LISCCRNELKRRLLSRYPQRFSTTVPHTTRPKRTGEVEGVDYYFTERSVMEKMIYSGQMLEFGEFRGNLYGTALSSVRDAQQAGIPLITPHPLALQLLRTHEFLPFIVFIQPPDAATFKSTRVVNTSLPRGSSGQSRNASVTRMFSDAEIEQIINGGAALYKQCVALIQNPDYGSLRTYGHLFDATIINKDLEESTTQLLHLISDVETKPTHKGVILIRVQRFCIMLLSENLLNFFLINMYRIVATALRMDGATALRMELQL</sequence>
<gene>
    <name evidence="2" type="ORF">ANCDUO_17326</name>
</gene>
<keyword evidence="3" id="KW-1185">Reference proteome</keyword>
<proteinExistence type="predicted"/>
<reference evidence="2 3" key="1">
    <citation type="submission" date="2013-12" db="EMBL/GenBank/DDBJ databases">
        <title>Draft genome of the parsitic nematode Ancylostoma duodenale.</title>
        <authorList>
            <person name="Mitreva M."/>
        </authorList>
    </citation>
    <scope>NUCLEOTIDE SEQUENCE [LARGE SCALE GENOMIC DNA]</scope>
    <source>
        <strain evidence="2 3">Zhejiang</strain>
    </source>
</reference>
<dbReference type="Proteomes" id="UP000054047">
    <property type="component" value="Unassembled WGS sequence"/>
</dbReference>
<dbReference type="PROSITE" id="PS00856">
    <property type="entry name" value="GUANYLATE_KINASE_1"/>
    <property type="match status" value="1"/>
</dbReference>
<protein>
    <submittedName>
        <fullName evidence="2">Guanylate kinase</fullName>
    </submittedName>
</protein>
<dbReference type="InterPro" id="IPR008145">
    <property type="entry name" value="GK/Ca_channel_bsu"/>
</dbReference>
<dbReference type="GO" id="GO:0016301">
    <property type="term" value="F:kinase activity"/>
    <property type="evidence" value="ECO:0007669"/>
    <property type="project" value="UniProtKB-KW"/>
</dbReference>
<feature type="non-terminal residue" evidence="2">
    <location>
        <position position="1"/>
    </location>
</feature>
<dbReference type="SUPFAM" id="SSF52540">
    <property type="entry name" value="P-loop containing nucleoside triphosphate hydrolases"/>
    <property type="match status" value="1"/>
</dbReference>
<dbReference type="InterPro" id="IPR050716">
    <property type="entry name" value="MAGUK"/>
</dbReference>
<evidence type="ECO:0000259" key="1">
    <source>
        <dbReference type="PROSITE" id="PS50052"/>
    </source>
</evidence>
<feature type="domain" description="Guanylate kinase-like" evidence="1">
    <location>
        <begin position="1"/>
        <end position="204"/>
    </location>
</feature>
<dbReference type="Pfam" id="PF00625">
    <property type="entry name" value="Guanylate_kin"/>
    <property type="match status" value="1"/>
</dbReference>
<dbReference type="InterPro" id="IPR020590">
    <property type="entry name" value="Guanylate_kinase_CS"/>
</dbReference>
<dbReference type="AlphaFoldDB" id="A0A0C2G662"/>
<dbReference type="EMBL" id="KN743324">
    <property type="protein sequence ID" value="KIH52571.1"/>
    <property type="molecule type" value="Genomic_DNA"/>
</dbReference>